<gene>
    <name evidence="2" type="ORF">WN944_023898</name>
</gene>
<dbReference type="AlphaFoldDB" id="A0AAP0LPJ8"/>
<comment type="caution">
    <text evidence="2">The sequence shown here is derived from an EMBL/GenBank/DDBJ whole genome shotgun (WGS) entry which is preliminary data.</text>
</comment>
<organism evidence="2 3">
    <name type="scientific">Citrus x changshan-huyou</name>
    <dbReference type="NCBI Taxonomy" id="2935761"/>
    <lineage>
        <taxon>Eukaryota</taxon>
        <taxon>Viridiplantae</taxon>
        <taxon>Streptophyta</taxon>
        <taxon>Embryophyta</taxon>
        <taxon>Tracheophyta</taxon>
        <taxon>Spermatophyta</taxon>
        <taxon>Magnoliopsida</taxon>
        <taxon>eudicotyledons</taxon>
        <taxon>Gunneridae</taxon>
        <taxon>Pentapetalae</taxon>
        <taxon>rosids</taxon>
        <taxon>malvids</taxon>
        <taxon>Sapindales</taxon>
        <taxon>Rutaceae</taxon>
        <taxon>Aurantioideae</taxon>
        <taxon>Citrus</taxon>
    </lineage>
</organism>
<evidence type="ECO:0000256" key="1">
    <source>
        <dbReference type="SAM" id="MobiDB-lite"/>
    </source>
</evidence>
<keyword evidence="3" id="KW-1185">Reference proteome</keyword>
<sequence>MAFSRTWCIKSSKKPLEWNQLPALVKSPPPESSRKLPPICLAYFDIKALIDGETFVVGLAIREQYSLHKMWIDIKDTCCGEFDEFEDKYKVNPYSSDLDGYNLDGSYPNFSDLNNTFGDRGKSAHDVDDYESGDDSEDESNDDVVEEKNMH</sequence>
<feature type="region of interest" description="Disordered" evidence="1">
    <location>
        <begin position="118"/>
        <end position="151"/>
    </location>
</feature>
<name>A0AAP0LPJ8_9ROSI</name>
<dbReference type="EMBL" id="JBCGBO010000024">
    <property type="protein sequence ID" value="KAK9180763.1"/>
    <property type="molecule type" value="Genomic_DNA"/>
</dbReference>
<dbReference type="Proteomes" id="UP001428341">
    <property type="component" value="Unassembled WGS sequence"/>
</dbReference>
<accession>A0AAP0LPJ8</accession>
<evidence type="ECO:0000313" key="3">
    <source>
        <dbReference type="Proteomes" id="UP001428341"/>
    </source>
</evidence>
<feature type="compositionally biased region" description="Acidic residues" evidence="1">
    <location>
        <begin position="128"/>
        <end position="145"/>
    </location>
</feature>
<protein>
    <submittedName>
        <fullName evidence="2">Uncharacterized protein</fullName>
    </submittedName>
</protein>
<proteinExistence type="predicted"/>
<evidence type="ECO:0000313" key="2">
    <source>
        <dbReference type="EMBL" id="KAK9180763.1"/>
    </source>
</evidence>
<reference evidence="2 3" key="1">
    <citation type="submission" date="2024-05" db="EMBL/GenBank/DDBJ databases">
        <title>Haplotype-resolved chromosome-level genome assembly of Huyou (Citrus changshanensis).</title>
        <authorList>
            <person name="Miao C."/>
            <person name="Chen W."/>
            <person name="Wu Y."/>
            <person name="Wang L."/>
            <person name="Zhao S."/>
            <person name="Grierson D."/>
            <person name="Xu C."/>
            <person name="Chen K."/>
        </authorList>
    </citation>
    <scope>NUCLEOTIDE SEQUENCE [LARGE SCALE GENOMIC DNA]</scope>
    <source>
        <strain evidence="2">01-14</strain>
        <tissue evidence="2">Leaf</tissue>
    </source>
</reference>